<dbReference type="SMART" id="SM00910">
    <property type="entry name" value="HIRAN"/>
    <property type="match status" value="1"/>
</dbReference>
<dbReference type="InterPro" id="IPR033315">
    <property type="entry name" value="Fan1-like"/>
</dbReference>
<evidence type="ECO:0000256" key="3">
    <source>
        <dbReference type="ARBA" id="ARBA00022722"/>
    </source>
</evidence>
<dbReference type="Gene3D" id="3.40.1350.10">
    <property type="match status" value="1"/>
</dbReference>
<keyword evidence="6 8" id="KW-0460">Magnesium</keyword>
<evidence type="ECO:0000256" key="7">
    <source>
        <dbReference type="ARBA" id="ARBA00023211"/>
    </source>
</evidence>
<dbReference type="GO" id="GO:0070336">
    <property type="term" value="F:flap-structured DNA binding"/>
    <property type="evidence" value="ECO:0007669"/>
    <property type="project" value="TreeGrafter"/>
</dbReference>
<feature type="domain" description="HIRAN" evidence="9">
    <location>
        <begin position="15"/>
        <end position="111"/>
    </location>
</feature>
<evidence type="ECO:0000256" key="1">
    <source>
        <dbReference type="ARBA" id="ARBA00000983"/>
    </source>
</evidence>
<sequence>MLRGTGSLQELLGQKCLFKEAARRGRTQSSIKSFAAARAVCLELEADNPRDKHATLVLDAGSGAALGHVPREVARLLGPLLAAQLVAVEGCVLEAPASSRASVPVEFQVQLLSDQEADVQAVAAAALRLQAATQPAASGDRLRANFDRVLEAVWREDARLLDREEGDFRETFSALTAAAAALFLRLFLRKGPWFRLQRLDYPEVPDAAAAVGELCAAGLAQTRASPAEAGDAGAFHDVAALAAVATARELQLACAGLEACAGPGARRTAIQPPSRRAALLRRLDAAVVAHGEAAAAGALLRQTGPLVRVAAAARAVVTRLQRLFFLSEDQGLSHFLAAHAGALQYPRYLVHRQQAVWSSRRQLLEYEAALQAAARLMDALEAGDEAAAEAELEGIWRSLDANRHKQLPSPLKQSFSKQSSLLFLSRFQAGKNERVTGWVHCLMATAGVSLLEKKREYVLAIERLQQLLGGVYCGTRRGDWWIRLSINLEHLGRVGEALEMAEAGLADDWLSHGDRLALQRRVLRLAKPPRRWKRPAWAGSVAPEPREVRIVQRPMASIVGFKSRFMGLSGEPCTVEQLALQHYARDEAGGWTGCHCEGGIWSTFFSLLLWEALFAPVPDVFRTPFQSSPLDLRTESFYIGRQDLIERILGEIAAGGVEERLRAVWDAHCGELCAGIRWDRWPLEELLTVAACVGGRGLAVVCRLLAEDHSGWAGGMPDLLLWNPARLKAKLVEVKGPRDRLSEQQRAWAHALTQGGLEVEVLKVVEPKASKK</sequence>
<protein>
    <recommendedName>
        <fullName evidence="8">Fanconi-associated nuclease</fullName>
        <ecNumber evidence="8">3.1.4.1</ecNumber>
    </recommendedName>
</protein>
<dbReference type="OrthoDB" id="76364at2759"/>
<comment type="subcellular location">
    <subcellularLocation>
        <location evidence="8">Nucleus</location>
    </subcellularLocation>
</comment>
<evidence type="ECO:0000313" key="12">
    <source>
        <dbReference type="Proteomes" id="UP000028924"/>
    </source>
</evidence>
<dbReference type="PANTHER" id="PTHR15749">
    <property type="entry name" value="FANCONI-ASSOCIATED NUCLEASE 1"/>
    <property type="match status" value="1"/>
</dbReference>
<evidence type="ECO:0000259" key="10">
    <source>
        <dbReference type="SMART" id="SM00990"/>
    </source>
</evidence>
<keyword evidence="8" id="KW-0227">DNA damage</keyword>
<keyword evidence="7 8" id="KW-0464">Manganese</keyword>
<keyword evidence="5 8" id="KW-0378">Hydrolase</keyword>
<dbReference type="Pfam" id="PF21315">
    <property type="entry name" value="FAN1_HTH"/>
    <property type="match status" value="1"/>
</dbReference>
<dbReference type="Pfam" id="PF08774">
    <property type="entry name" value="VRR_NUC"/>
    <property type="match status" value="1"/>
</dbReference>
<dbReference type="Proteomes" id="UP000028924">
    <property type="component" value="Unassembled WGS sequence"/>
</dbReference>
<dbReference type="EC" id="3.1.4.1" evidence="8"/>
<proteinExistence type="inferred from homology"/>
<keyword evidence="4 8" id="KW-0479">Metal-binding</keyword>
<dbReference type="InterPro" id="IPR049125">
    <property type="entry name" value="FAN1-like_WH"/>
</dbReference>
<reference evidence="11 12" key="1">
    <citation type="journal article" date="2014" name="BMC Genomics">
        <title>Oil accumulation mechanisms of the oleaginous microalga Chlorella protothecoides revealed through its genome, transcriptomes, and proteomes.</title>
        <authorList>
            <person name="Gao C."/>
            <person name="Wang Y."/>
            <person name="Shen Y."/>
            <person name="Yan D."/>
            <person name="He X."/>
            <person name="Dai J."/>
            <person name="Wu Q."/>
        </authorList>
    </citation>
    <scope>NUCLEOTIDE SEQUENCE [LARGE SCALE GENOMIC DNA]</scope>
    <source>
        <strain evidence="11 12">0710</strain>
    </source>
</reference>
<keyword evidence="8" id="KW-0539">Nucleus</keyword>
<evidence type="ECO:0000256" key="8">
    <source>
        <dbReference type="RuleBase" id="RU365033"/>
    </source>
</evidence>
<dbReference type="STRING" id="3075.A0A087SS49"/>
<feature type="domain" description="VRR-NUC" evidence="10">
    <location>
        <begin position="652"/>
        <end position="766"/>
    </location>
</feature>
<accession>A0A087SS49</accession>
<dbReference type="GO" id="GO:0036297">
    <property type="term" value="P:interstrand cross-link repair"/>
    <property type="evidence" value="ECO:0007669"/>
    <property type="project" value="InterPro"/>
</dbReference>
<comment type="catalytic activity">
    <reaction evidence="1 8">
        <text>Hydrolytically removes 5'-nucleotides successively from the 3'-hydroxy termini of 3'-hydroxy-terminated oligonucleotides.</text>
        <dbReference type="EC" id="3.1.4.1"/>
    </reaction>
</comment>
<gene>
    <name evidence="11" type="ORF">F751_0294</name>
</gene>
<dbReference type="InterPro" id="IPR014905">
    <property type="entry name" value="HIRAN"/>
</dbReference>
<comment type="similarity">
    <text evidence="2 8">Belongs to the FAN1 family.</text>
</comment>
<dbReference type="GO" id="GO:0008409">
    <property type="term" value="F:5'-3' exonuclease activity"/>
    <property type="evidence" value="ECO:0007669"/>
    <property type="project" value="TreeGrafter"/>
</dbReference>
<comment type="cofactor">
    <cofactor evidence="8">
        <name>Mg(2+)</name>
        <dbReference type="ChEBI" id="CHEBI:18420"/>
    </cofactor>
    <cofactor evidence="8">
        <name>Mn(2+)</name>
        <dbReference type="ChEBI" id="CHEBI:29035"/>
    </cofactor>
</comment>
<dbReference type="eggNOG" id="KOG2143">
    <property type="taxonomic scope" value="Eukaryota"/>
</dbReference>
<dbReference type="InterPro" id="IPR011856">
    <property type="entry name" value="tRNA_endonuc-like_dom_sf"/>
</dbReference>
<dbReference type="AlphaFoldDB" id="A0A087SS49"/>
<dbReference type="GeneID" id="23611685"/>
<dbReference type="GO" id="GO:0008270">
    <property type="term" value="F:zinc ion binding"/>
    <property type="evidence" value="ECO:0007669"/>
    <property type="project" value="InterPro"/>
</dbReference>
<dbReference type="SMART" id="SM00990">
    <property type="entry name" value="VRR_NUC"/>
    <property type="match status" value="1"/>
</dbReference>
<dbReference type="PANTHER" id="PTHR15749:SF4">
    <property type="entry name" value="FANCONI-ASSOCIATED NUCLEASE 1"/>
    <property type="match status" value="1"/>
</dbReference>
<dbReference type="InterPro" id="IPR049126">
    <property type="entry name" value="FAN1-like_TPR"/>
</dbReference>
<evidence type="ECO:0000313" key="11">
    <source>
        <dbReference type="EMBL" id="KFM28553.1"/>
    </source>
</evidence>
<dbReference type="Pfam" id="PF08797">
    <property type="entry name" value="HIRAN"/>
    <property type="match status" value="1"/>
</dbReference>
<dbReference type="InterPro" id="IPR049132">
    <property type="entry name" value="FAN1-like_euk"/>
</dbReference>
<evidence type="ECO:0000259" key="9">
    <source>
        <dbReference type="SMART" id="SM00910"/>
    </source>
</evidence>
<dbReference type="EMBL" id="KL662173">
    <property type="protein sequence ID" value="KFM28553.1"/>
    <property type="molecule type" value="Genomic_DNA"/>
</dbReference>
<dbReference type="RefSeq" id="XP_011401587.1">
    <property type="nucleotide sequence ID" value="XM_011403285.1"/>
</dbReference>
<comment type="function">
    <text evidence="8">Nuclease required for the repair of DNA interstrand cross-links (ICL). Acts as a 5'-3' exonuclease that anchors at a cut end of DNA and cleaves DNA successively at every third nucleotide, allowing to excise an ICL from one strand through flanking incisions.</text>
</comment>
<name>A0A087SS49_AUXPR</name>
<keyword evidence="3 8" id="KW-0540">Nuclease</keyword>
<evidence type="ECO:0000256" key="4">
    <source>
        <dbReference type="ARBA" id="ARBA00022723"/>
    </source>
</evidence>
<dbReference type="CDD" id="cd22326">
    <property type="entry name" value="FAN1-like"/>
    <property type="match status" value="1"/>
</dbReference>
<dbReference type="GO" id="GO:0005634">
    <property type="term" value="C:nucleus"/>
    <property type="evidence" value="ECO:0007669"/>
    <property type="project" value="UniProtKB-SubCell"/>
</dbReference>
<evidence type="ECO:0000256" key="6">
    <source>
        <dbReference type="ARBA" id="ARBA00022842"/>
    </source>
</evidence>
<dbReference type="Gene3D" id="3.30.70.2330">
    <property type="match status" value="1"/>
</dbReference>
<evidence type="ECO:0000256" key="2">
    <source>
        <dbReference type="ARBA" id="ARBA00005533"/>
    </source>
</evidence>
<evidence type="ECO:0000256" key="5">
    <source>
        <dbReference type="ARBA" id="ARBA00022801"/>
    </source>
</evidence>
<dbReference type="GO" id="GO:0016818">
    <property type="term" value="F:hydrolase activity, acting on acid anhydrides, in phosphorus-containing anhydrides"/>
    <property type="evidence" value="ECO:0007669"/>
    <property type="project" value="InterPro"/>
</dbReference>
<dbReference type="GO" id="GO:0004528">
    <property type="term" value="F:phosphodiesterase I activity"/>
    <property type="evidence" value="ECO:0007669"/>
    <property type="project" value="UniProtKB-EC"/>
</dbReference>
<dbReference type="Pfam" id="PF21170">
    <property type="entry name" value="FAN1_TPR"/>
    <property type="match status" value="1"/>
</dbReference>
<dbReference type="KEGG" id="apro:F751_0294"/>
<dbReference type="GO" id="GO:0017108">
    <property type="term" value="F:5'-flap endonuclease activity"/>
    <property type="evidence" value="ECO:0007669"/>
    <property type="project" value="TreeGrafter"/>
</dbReference>
<keyword evidence="8" id="KW-0234">DNA repair</keyword>
<organism evidence="11 12">
    <name type="scientific">Auxenochlorella protothecoides</name>
    <name type="common">Green microalga</name>
    <name type="synonym">Chlorella protothecoides</name>
    <dbReference type="NCBI Taxonomy" id="3075"/>
    <lineage>
        <taxon>Eukaryota</taxon>
        <taxon>Viridiplantae</taxon>
        <taxon>Chlorophyta</taxon>
        <taxon>core chlorophytes</taxon>
        <taxon>Trebouxiophyceae</taxon>
        <taxon>Chlorellales</taxon>
        <taxon>Chlorellaceae</taxon>
        <taxon>Auxenochlorella</taxon>
    </lineage>
</organism>
<keyword evidence="12" id="KW-1185">Reference proteome</keyword>
<dbReference type="InterPro" id="IPR014883">
    <property type="entry name" value="VRR_NUC"/>
</dbReference>